<dbReference type="Proteomes" id="UP000054324">
    <property type="component" value="Unassembled WGS sequence"/>
</dbReference>
<evidence type="ECO:0000256" key="1">
    <source>
        <dbReference type="SAM" id="MobiDB-lite"/>
    </source>
</evidence>
<evidence type="ECO:0000313" key="3">
    <source>
        <dbReference type="Proteomes" id="UP000054324"/>
    </source>
</evidence>
<dbReference type="AlphaFoldDB" id="A0A074ZQP2"/>
<organism evidence="2 3">
    <name type="scientific">Opisthorchis viverrini</name>
    <name type="common">Southeast Asian liver fluke</name>
    <dbReference type="NCBI Taxonomy" id="6198"/>
    <lineage>
        <taxon>Eukaryota</taxon>
        <taxon>Metazoa</taxon>
        <taxon>Spiralia</taxon>
        <taxon>Lophotrochozoa</taxon>
        <taxon>Platyhelminthes</taxon>
        <taxon>Trematoda</taxon>
        <taxon>Digenea</taxon>
        <taxon>Opisthorchiida</taxon>
        <taxon>Opisthorchiata</taxon>
        <taxon>Opisthorchiidae</taxon>
        <taxon>Opisthorchis</taxon>
    </lineage>
</organism>
<dbReference type="GeneID" id="20317912"/>
<protein>
    <submittedName>
        <fullName evidence="2">Uncharacterized protein</fullName>
    </submittedName>
</protein>
<dbReference type="KEGG" id="ovi:T265_03725"/>
<reference evidence="2 3" key="1">
    <citation type="submission" date="2013-11" db="EMBL/GenBank/DDBJ databases">
        <title>Opisthorchis viverrini - life in the bile duct.</title>
        <authorList>
            <person name="Young N.D."/>
            <person name="Nagarajan N."/>
            <person name="Lin S.J."/>
            <person name="Korhonen P.K."/>
            <person name="Jex A.R."/>
            <person name="Hall R.S."/>
            <person name="Safavi-Hemami H."/>
            <person name="Kaewkong W."/>
            <person name="Bertrand D."/>
            <person name="Gao S."/>
            <person name="Seet Q."/>
            <person name="Wongkham S."/>
            <person name="Teh B.T."/>
            <person name="Wongkham C."/>
            <person name="Intapan P.M."/>
            <person name="Maleewong W."/>
            <person name="Yang X."/>
            <person name="Hu M."/>
            <person name="Wang Z."/>
            <person name="Hofmann A."/>
            <person name="Sternberg P.W."/>
            <person name="Tan P."/>
            <person name="Wang J."/>
            <person name="Gasser R.B."/>
        </authorList>
    </citation>
    <scope>NUCLEOTIDE SEQUENCE [LARGE SCALE GENOMIC DNA]</scope>
</reference>
<feature type="compositionally biased region" description="Polar residues" evidence="1">
    <location>
        <begin position="1"/>
        <end position="18"/>
    </location>
</feature>
<dbReference type="RefSeq" id="XP_009166536.1">
    <property type="nucleotide sequence ID" value="XM_009168272.1"/>
</dbReference>
<keyword evidence="3" id="KW-1185">Reference proteome</keyword>
<proteinExistence type="predicted"/>
<evidence type="ECO:0000313" key="2">
    <source>
        <dbReference type="EMBL" id="KER29708.1"/>
    </source>
</evidence>
<sequence>MTQSIQTRARTEQGVRQNRQVHRQGRNICNSYMCGEYTSLPSGLSPKDIHKREAADLSCSTFRNEFEMVSEVSGLVKIGVILRR</sequence>
<accession>A0A074ZQP2</accession>
<name>A0A074ZQP2_OPIVI</name>
<dbReference type="CTD" id="20317912"/>
<gene>
    <name evidence="2" type="ORF">T265_03725</name>
</gene>
<feature type="region of interest" description="Disordered" evidence="1">
    <location>
        <begin position="1"/>
        <end position="22"/>
    </location>
</feature>
<dbReference type="EMBL" id="KL596673">
    <property type="protein sequence ID" value="KER29708.1"/>
    <property type="molecule type" value="Genomic_DNA"/>
</dbReference>